<dbReference type="GeneID" id="98646569"/>
<sequence length="304" mass="34545">MSRVRRDNNGSSLELLLDTICNTFGGVLFISILVVILINMSSDSARSRPPDEIAQTELMEMQLELQKSQDRIQKLQHVIEQQQSIEKQFVDPDTKNLIRNWTQLNAEVTRLAESKEQTLSNISEDQVLINRVAAESKQSADALASAKEKYSSLQSKLRLEVESRSQTAKLPKLRKTDKNEMVFFLHKQYFSSYARKMGEGIYVPNTNEVVEKTGLQGDYIEPVPSAGIKISSDDNSVQEALEKRLSDFNPDQHYIAVFVSPDSFEQFAVLKNLMVKKGFEYRLEPYTSDQKVYIGPAQNAKNVQ</sequence>
<dbReference type="RefSeq" id="WP_002648411.1">
    <property type="nucleotide sequence ID" value="NZ_CP042910.1"/>
</dbReference>
<protein>
    <submittedName>
        <fullName evidence="3">Uncharacterized protein</fullName>
    </submittedName>
</protein>
<evidence type="ECO:0000313" key="3">
    <source>
        <dbReference type="EMBL" id="QEG16097.1"/>
    </source>
</evidence>
<evidence type="ECO:0000256" key="1">
    <source>
        <dbReference type="SAM" id="Coils"/>
    </source>
</evidence>
<keyword evidence="4" id="KW-1185">Reference proteome</keyword>
<gene>
    <name evidence="3" type="ORF">GmarT_19580</name>
</gene>
<feature type="coiled-coil region" evidence="1">
    <location>
        <begin position="58"/>
        <end position="85"/>
    </location>
</feature>
<evidence type="ECO:0000256" key="2">
    <source>
        <dbReference type="SAM" id="Phobius"/>
    </source>
</evidence>
<dbReference type="EMBL" id="CP042910">
    <property type="protein sequence ID" value="QEG16097.1"/>
    <property type="molecule type" value="Genomic_DNA"/>
</dbReference>
<feature type="transmembrane region" description="Helical" evidence="2">
    <location>
        <begin position="15"/>
        <end position="38"/>
    </location>
</feature>
<keyword evidence="2" id="KW-0472">Membrane</keyword>
<name>A0ABX5YK80_9PLAN</name>
<evidence type="ECO:0000313" key="4">
    <source>
        <dbReference type="Proteomes" id="UP000322887"/>
    </source>
</evidence>
<proteinExistence type="predicted"/>
<accession>A0ABX5YK80</accession>
<reference evidence="3 4" key="1">
    <citation type="submission" date="2019-08" db="EMBL/GenBank/DDBJ databases">
        <title>Deep-cultivation of Planctomycetes and their phenomic and genomic characterization uncovers novel biology.</title>
        <authorList>
            <person name="Wiegand S."/>
            <person name="Jogler M."/>
            <person name="Boedeker C."/>
            <person name="Pinto D."/>
            <person name="Vollmers J."/>
            <person name="Rivas-Marin E."/>
            <person name="Kohn T."/>
            <person name="Peeters S.H."/>
            <person name="Heuer A."/>
            <person name="Rast P."/>
            <person name="Oberbeckmann S."/>
            <person name="Bunk B."/>
            <person name="Jeske O."/>
            <person name="Meyerdierks A."/>
            <person name="Storesund J.E."/>
            <person name="Kallscheuer N."/>
            <person name="Luecker S."/>
            <person name="Lage O.M."/>
            <person name="Pohl T."/>
            <person name="Merkel B.J."/>
            <person name="Hornburger P."/>
            <person name="Mueller R.-W."/>
            <person name="Bruemmer F."/>
            <person name="Labrenz M."/>
            <person name="Spormann A.M."/>
            <person name="Op den Camp H."/>
            <person name="Overmann J."/>
            <person name="Amann R."/>
            <person name="Jetten M.S.M."/>
            <person name="Mascher T."/>
            <person name="Medema M.H."/>
            <person name="Devos D.P."/>
            <person name="Kaster A.-K."/>
            <person name="Ovreas L."/>
            <person name="Rohde M."/>
            <person name="Galperin M.Y."/>
            <person name="Jogler C."/>
        </authorList>
    </citation>
    <scope>NUCLEOTIDE SEQUENCE [LARGE SCALE GENOMIC DNA]</scope>
    <source>
        <strain evidence="3 4">DSM 8797</strain>
    </source>
</reference>
<keyword evidence="2" id="KW-0812">Transmembrane</keyword>
<organism evidence="3 4">
    <name type="scientific">Gimesia maris</name>
    <dbReference type="NCBI Taxonomy" id="122"/>
    <lineage>
        <taxon>Bacteria</taxon>
        <taxon>Pseudomonadati</taxon>
        <taxon>Planctomycetota</taxon>
        <taxon>Planctomycetia</taxon>
        <taxon>Planctomycetales</taxon>
        <taxon>Planctomycetaceae</taxon>
        <taxon>Gimesia</taxon>
    </lineage>
</organism>
<keyword evidence="1" id="KW-0175">Coiled coil</keyword>
<dbReference type="Proteomes" id="UP000322887">
    <property type="component" value="Chromosome"/>
</dbReference>
<keyword evidence="2" id="KW-1133">Transmembrane helix</keyword>